<proteinExistence type="inferred from homology"/>
<evidence type="ECO:0000256" key="12">
    <source>
        <dbReference type="PIRSR" id="PIRSR603373-2"/>
    </source>
</evidence>
<dbReference type="GO" id="GO:0005525">
    <property type="term" value="F:GTP binding"/>
    <property type="evidence" value="ECO:0007669"/>
    <property type="project" value="UniProtKB-KW"/>
</dbReference>
<evidence type="ECO:0000313" key="15">
    <source>
        <dbReference type="EMBL" id="TGJ77248.1"/>
    </source>
</evidence>
<evidence type="ECO:0000256" key="9">
    <source>
        <dbReference type="ARBA" id="ARBA00023136"/>
    </source>
</evidence>
<dbReference type="EMBL" id="SRMQ01000002">
    <property type="protein sequence ID" value="TGJ77248.1"/>
    <property type="molecule type" value="Genomic_DNA"/>
</dbReference>
<keyword evidence="13" id="KW-0410">Iron transport</keyword>
<feature type="transmembrane region" description="Helical" evidence="13">
    <location>
        <begin position="655"/>
        <end position="672"/>
    </location>
</feature>
<feature type="binding site" evidence="12">
    <location>
        <position position="47"/>
    </location>
    <ligand>
        <name>Mg(2+)</name>
        <dbReference type="ChEBI" id="CHEBI:18420"/>
        <label>2</label>
    </ligand>
</feature>
<dbReference type="GO" id="GO:0015093">
    <property type="term" value="F:ferrous iron transmembrane transporter activity"/>
    <property type="evidence" value="ECO:0007669"/>
    <property type="project" value="UniProtKB-UniRule"/>
</dbReference>
<evidence type="ECO:0000256" key="1">
    <source>
        <dbReference type="ARBA" id="ARBA00003926"/>
    </source>
</evidence>
<evidence type="ECO:0000313" key="16">
    <source>
        <dbReference type="Proteomes" id="UP000297714"/>
    </source>
</evidence>
<comment type="caution">
    <text evidence="13">Lacks conserved residue(s) required for the propagation of feature annotation.</text>
</comment>
<dbReference type="InterPro" id="IPR027417">
    <property type="entry name" value="P-loop_NTPase"/>
</dbReference>
<evidence type="ECO:0000256" key="11">
    <source>
        <dbReference type="PIRSR" id="PIRSR603373-1"/>
    </source>
</evidence>
<gene>
    <name evidence="15" type="primary">feoB_4</name>
    <name evidence="15" type="ORF">CAGA_06170</name>
</gene>
<dbReference type="GO" id="GO:0005886">
    <property type="term" value="C:plasma membrane"/>
    <property type="evidence" value="ECO:0007669"/>
    <property type="project" value="UniProtKB-SubCell"/>
</dbReference>
<evidence type="ECO:0000259" key="14">
    <source>
        <dbReference type="PROSITE" id="PS51711"/>
    </source>
</evidence>
<dbReference type="InterPro" id="IPR003373">
    <property type="entry name" value="Fe2_transport_prot-B"/>
</dbReference>
<feature type="transmembrane region" description="Helical" evidence="13">
    <location>
        <begin position="692"/>
        <end position="713"/>
    </location>
</feature>
<dbReference type="PANTHER" id="PTHR43185:SF2">
    <property type="entry name" value="FERROUS IRON TRANSPORT PROTEIN B"/>
    <property type="match status" value="1"/>
</dbReference>
<dbReference type="RefSeq" id="WP_135657588.1">
    <property type="nucleotide sequence ID" value="NZ_JAJUFJ010000002.1"/>
</dbReference>
<organism evidence="15 16">
    <name type="scientific">Caproiciproducens galactitolivorans</name>
    <dbReference type="NCBI Taxonomy" id="642589"/>
    <lineage>
        <taxon>Bacteria</taxon>
        <taxon>Bacillati</taxon>
        <taxon>Bacillota</taxon>
        <taxon>Clostridia</taxon>
        <taxon>Eubacteriales</taxon>
        <taxon>Acutalibacteraceae</taxon>
        <taxon>Caproiciproducens</taxon>
    </lineage>
</organism>
<keyword evidence="12" id="KW-0479">Metal-binding</keyword>
<keyword evidence="13" id="KW-0406">Ion transport</keyword>
<comment type="caution">
    <text evidence="15">The sequence shown here is derived from an EMBL/GenBank/DDBJ whole genome shotgun (WGS) entry which is preliminary data.</text>
</comment>
<accession>A0A4Z0YBE6</accession>
<dbReference type="PANTHER" id="PTHR43185">
    <property type="entry name" value="FERROUS IRON TRANSPORT PROTEIN B"/>
    <property type="match status" value="1"/>
</dbReference>
<dbReference type="InterPro" id="IPR041069">
    <property type="entry name" value="FeoB_Cyto"/>
</dbReference>
<keyword evidence="3 13" id="KW-0813">Transport</keyword>
<feature type="binding site" evidence="12">
    <location>
        <position position="51"/>
    </location>
    <ligand>
        <name>Mg(2+)</name>
        <dbReference type="ChEBI" id="CHEBI:18420"/>
        <label>2</label>
    </ligand>
</feature>
<dbReference type="Gene3D" id="1.10.287.1770">
    <property type="match status" value="1"/>
</dbReference>
<keyword evidence="9 13" id="KW-0472">Membrane</keyword>
<evidence type="ECO:0000256" key="13">
    <source>
        <dbReference type="RuleBase" id="RU362098"/>
    </source>
</evidence>
<evidence type="ECO:0000256" key="10">
    <source>
        <dbReference type="NCBIfam" id="TIGR00437"/>
    </source>
</evidence>
<dbReference type="SUPFAM" id="SSF52540">
    <property type="entry name" value="P-loop containing nucleoside triphosphate hydrolases"/>
    <property type="match status" value="1"/>
</dbReference>
<dbReference type="InterPro" id="IPR011642">
    <property type="entry name" value="Gate_dom"/>
</dbReference>
<dbReference type="CDD" id="cd01879">
    <property type="entry name" value="FeoB"/>
    <property type="match status" value="1"/>
</dbReference>
<dbReference type="InterPro" id="IPR006073">
    <property type="entry name" value="GTP-bd"/>
</dbReference>
<evidence type="ECO:0000256" key="8">
    <source>
        <dbReference type="ARBA" id="ARBA00023134"/>
    </source>
</evidence>
<dbReference type="Gene3D" id="3.40.50.300">
    <property type="entry name" value="P-loop containing nucleotide triphosphate hydrolases"/>
    <property type="match status" value="1"/>
</dbReference>
<comment type="subcellular location">
    <subcellularLocation>
        <location evidence="2 13">Cell membrane</location>
        <topology evidence="2 13">Multi-pass membrane protein</topology>
    </subcellularLocation>
</comment>
<comment type="similarity">
    <text evidence="13">Belongs to the TRAFAC class TrmE-Era-EngA-EngB-Septin-like GTPase superfamily. FeoB GTPase (TC 9.A.8) family.</text>
</comment>
<reference evidence="15 16" key="1">
    <citation type="submission" date="2019-04" db="EMBL/GenBank/DDBJ databases">
        <authorList>
            <person name="Poehlein A."/>
            <person name="Bengelsdorf F.R."/>
            <person name="Duerre P."/>
            <person name="Daniel R."/>
        </authorList>
    </citation>
    <scope>NUCLEOTIDE SEQUENCE [LARGE SCALE GENOMIC DNA]</scope>
    <source>
        <strain evidence="15 16">BS-1</strain>
    </source>
</reference>
<evidence type="ECO:0000256" key="3">
    <source>
        <dbReference type="ARBA" id="ARBA00022448"/>
    </source>
</evidence>
<feature type="transmembrane region" description="Helical" evidence="13">
    <location>
        <begin position="501"/>
        <end position="522"/>
    </location>
</feature>
<dbReference type="InterPro" id="IPR011640">
    <property type="entry name" value="Fe2_transport_prot_B_C"/>
</dbReference>
<keyword evidence="8 11" id="KW-0342">GTP-binding</keyword>
<dbReference type="InterPro" id="IPR030389">
    <property type="entry name" value="G_FEOB_dom"/>
</dbReference>
<keyword evidence="7 13" id="KW-1133">Transmembrane helix</keyword>
<dbReference type="Pfam" id="PF07670">
    <property type="entry name" value="Gate"/>
    <property type="match status" value="2"/>
</dbReference>
<sequence length="719" mass="78838">MGLSGDSTGTGVLKCCDGILQIEKDSEEDRVIALAGNPNVGKSTVFNQLTGLNQHTGNWPGKTVANAQGKYYYGGKNYILVDIPGTYSLMANSEEEEIARDFICFGEPDATVVVADATCLERNLNLVLQTMEISKNVVLCVNLLDEAKRKKIRIRLDVVSEKLGIPVVGTSARSGKGLNSLMEAVSALTSQKSEPHPLVITYGEEIEKAVSILEPAVQKALQGKLNSRWVALKLLDGDSGILNALKKHLQYDILANREITECLEKAWESLDESGIPREMFRDKIVTKIVQTCEEIGRSAVVYERQEYAARDRKIDKILTSKLTGIPIMLLLLCGIFWLTITGANYPSELIANGLFWVEDRLSQIFTAANAPLWVKGLLIDGCYRTLAWVVSVMLPPMAIFFPLFTLLEDLGYLPRVAFNLDNFFRKACAHGKQSLSMCMGFGCNACGVIGCRIIDSPRERLIAILTNNFVPCNGRFPTLIAVITMFFAGGAAGTFQSLVSTLMLTMVIVLGVVMTLLISKLLSKTILKGLPSSFHLELPPYRKPQIGKVIVRSIFDRTLFVLRRAAAVAAPAGLVIWLMANLKAGDSSILALCADFLDPFARLIGLDGYILMAFILGFPANEIVVPIIIMSYMATGALTDYESLAQLHTLLIDHGWTWLTAVCVMLFSLMHWPCGTTCLTIKKETQSMKWTLLAFALPTVTGLVVCFCVANTARFFGLA</sequence>
<dbReference type="NCBIfam" id="TIGR00437">
    <property type="entry name" value="feoB"/>
    <property type="match status" value="1"/>
</dbReference>
<feature type="binding site" evidence="11">
    <location>
        <begin position="82"/>
        <end position="85"/>
    </location>
    <ligand>
        <name>GTP</name>
        <dbReference type="ChEBI" id="CHEBI:37565"/>
        <label>1</label>
    </ligand>
</feature>
<feature type="binding site" evidence="11">
    <location>
        <begin position="36"/>
        <end position="43"/>
    </location>
    <ligand>
        <name>GTP</name>
        <dbReference type="ChEBI" id="CHEBI:37565"/>
        <label>1</label>
    </ligand>
</feature>
<feature type="binding site" evidence="11">
    <location>
        <begin position="142"/>
        <end position="145"/>
    </location>
    <ligand>
        <name>GTP</name>
        <dbReference type="ChEBI" id="CHEBI:37565"/>
        <label>1</label>
    </ligand>
</feature>
<feature type="transmembrane region" description="Helical" evidence="13">
    <location>
        <begin position="476"/>
        <end position="495"/>
    </location>
</feature>
<dbReference type="PRINTS" id="PR00326">
    <property type="entry name" value="GTP1OBG"/>
</dbReference>
<evidence type="ECO:0000256" key="5">
    <source>
        <dbReference type="ARBA" id="ARBA00022692"/>
    </source>
</evidence>
<evidence type="ECO:0000256" key="2">
    <source>
        <dbReference type="ARBA" id="ARBA00004651"/>
    </source>
</evidence>
<dbReference type="GO" id="GO:0046872">
    <property type="term" value="F:metal ion binding"/>
    <property type="evidence" value="ECO:0007669"/>
    <property type="project" value="UniProtKB-KW"/>
</dbReference>
<name>A0A4Z0YBE6_9FIRM</name>
<keyword evidence="13" id="KW-0408">Iron</keyword>
<feature type="transmembrane region" description="Helical" evidence="13">
    <location>
        <begin position="322"/>
        <end position="340"/>
    </location>
</feature>
<evidence type="ECO:0000256" key="4">
    <source>
        <dbReference type="ARBA" id="ARBA00022475"/>
    </source>
</evidence>
<dbReference type="Proteomes" id="UP000297714">
    <property type="component" value="Unassembled WGS sequence"/>
</dbReference>
<protein>
    <recommendedName>
        <fullName evidence="10 13">Ferrous iron transport protein B</fullName>
    </recommendedName>
</protein>
<dbReference type="InterPro" id="IPR050860">
    <property type="entry name" value="FeoB_GTPase"/>
</dbReference>
<keyword evidence="4" id="KW-1003">Cell membrane</keyword>
<dbReference type="OrthoDB" id="9809127at2"/>
<evidence type="ECO:0000256" key="7">
    <source>
        <dbReference type="ARBA" id="ARBA00022989"/>
    </source>
</evidence>
<keyword evidence="6 11" id="KW-0547">Nucleotide-binding</keyword>
<feature type="domain" description="FeoB-type G" evidence="14">
    <location>
        <begin position="29"/>
        <end position="191"/>
    </location>
</feature>
<feature type="transmembrane region" description="Helical" evidence="13">
    <location>
        <begin position="609"/>
        <end position="634"/>
    </location>
</feature>
<keyword evidence="12" id="KW-0460">Magnesium</keyword>
<dbReference type="AlphaFoldDB" id="A0A4Z0YBE6"/>
<dbReference type="Pfam" id="PF02421">
    <property type="entry name" value="FeoB_N"/>
    <property type="match status" value="1"/>
</dbReference>
<comment type="function">
    <text evidence="1 13">Probable transporter of a GTP-driven Fe(2+) uptake system.</text>
</comment>
<feature type="transmembrane region" description="Helical" evidence="13">
    <location>
        <begin position="386"/>
        <end position="407"/>
    </location>
</feature>
<evidence type="ECO:0000256" key="6">
    <source>
        <dbReference type="ARBA" id="ARBA00022741"/>
    </source>
</evidence>
<dbReference type="Pfam" id="PF17910">
    <property type="entry name" value="FeoB_Cyto"/>
    <property type="match status" value="1"/>
</dbReference>
<feature type="binding site" evidence="12">
    <location>
        <position position="50"/>
    </location>
    <ligand>
        <name>Mg(2+)</name>
        <dbReference type="ChEBI" id="CHEBI:18420"/>
        <label>2</label>
    </ligand>
</feature>
<dbReference type="PROSITE" id="PS51711">
    <property type="entry name" value="G_FEOB"/>
    <property type="match status" value="1"/>
</dbReference>
<keyword evidence="5 13" id="KW-0812">Transmembrane</keyword>
<dbReference type="Pfam" id="PF07664">
    <property type="entry name" value="FeoB_C"/>
    <property type="match status" value="1"/>
</dbReference>
<keyword evidence="16" id="KW-1185">Reference proteome</keyword>